<evidence type="ECO:0000313" key="4">
    <source>
        <dbReference type="Proteomes" id="UP000644147"/>
    </source>
</evidence>
<protein>
    <recommendedName>
        <fullName evidence="2">DUF6565 domain-containing protein</fullName>
    </recommendedName>
</protein>
<comment type="caution">
    <text evidence="3">The sequence shown here is derived from an EMBL/GenBank/DDBJ whole genome shotgun (WGS) entry which is preliminary data.</text>
</comment>
<dbReference type="EMBL" id="JAEHFX010000006">
    <property type="protein sequence ID" value="MBK0403785.1"/>
    <property type="molecule type" value="Genomic_DNA"/>
</dbReference>
<sequence>MKRNFQGQAFALLVTAGLIFGNTACTKSERVETETTVENTGTAVKNESEEAYTNFKNWIDEKERDTAYVYDSERDWNEVIANREDAYNERVAAVDKNAKYYDDARRAEIEEMKTRYSTNWQTRRAAYASYGKSDSLRPVYLTVPDNASDLNALTPANIRAAYENFVAKVQENKESYTNADWQVVDAMWTDLDARKNAIQEQLSAKDKLEIGKAKTKYQAMKAASKTGNTAERVGSNIKDGAQTGAEKTSDAAKEGGSKVGNAAKKVGSETKDLYKKAEDKVDGTKDRK</sequence>
<organism evidence="3 4">
    <name type="scientific">Adhaeribacter terrigena</name>
    <dbReference type="NCBI Taxonomy" id="2793070"/>
    <lineage>
        <taxon>Bacteria</taxon>
        <taxon>Pseudomonadati</taxon>
        <taxon>Bacteroidota</taxon>
        <taxon>Cytophagia</taxon>
        <taxon>Cytophagales</taxon>
        <taxon>Hymenobacteraceae</taxon>
        <taxon>Adhaeribacter</taxon>
    </lineage>
</organism>
<dbReference type="Gene3D" id="1.10.287.700">
    <property type="entry name" value="Helix hairpin bin"/>
    <property type="match status" value="1"/>
</dbReference>
<evidence type="ECO:0000313" key="3">
    <source>
        <dbReference type="EMBL" id="MBK0403785.1"/>
    </source>
</evidence>
<dbReference type="RefSeq" id="WP_200506536.1">
    <property type="nucleotide sequence ID" value="NZ_JAEHFX010000006.1"/>
</dbReference>
<feature type="region of interest" description="Disordered" evidence="1">
    <location>
        <begin position="221"/>
        <end position="288"/>
    </location>
</feature>
<dbReference type="Pfam" id="PF20203">
    <property type="entry name" value="DUF6565"/>
    <property type="match status" value="1"/>
</dbReference>
<accession>A0ABS1C368</accession>
<gene>
    <name evidence="3" type="ORF">I5M27_12360</name>
</gene>
<feature type="compositionally biased region" description="Basic and acidic residues" evidence="1">
    <location>
        <begin position="247"/>
        <end position="256"/>
    </location>
</feature>
<evidence type="ECO:0000259" key="2">
    <source>
        <dbReference type="Pfam" id="PF20203"/>
    </source>
</evidence>
<keyword evidence="4" id="KW-1185">Reference proteome</keyword>
<dbReference type="InterPro" id="IPR046695">
    <property type="entry name" value="DUF6565"/>
</dbReference>
<name>A0ABS1C368_9BACT</name>
<proteinExistence type="predicted"/>
<evidence type="ECO:0000256" key="1">
    <source>
        <dbReference type="SAM" id="MobiDB-lite"/>
    </source>
</evidence>
<dbReference type="Proteomes" id="UP000644147">
    <property type="component" value="Unassembled WGS sequence"/>
</dbReference>
<feature type="compositionally biased region" description="Basic and acidic residues" evidence="1">
    <location>
        <begin position="266"/>
        <end position="288"/>
    </location>
</feature>
<reference evidence="3 4" key="1">
    <citation type="submission" date="2020-12" db="EMBL/GenBank/DDBJ databases">
        <title>Bacterial novel species Adhaeribacter sp. BT258 isolated from soil.</title>
        <authorList>
            <person name="Jung H.-Y."/>
        </authorList>
    </citation>
    <scope>NUCLEOTIDE SEQUENCE [LARGE SCALE GENOMIC DNA]</scope>
    <source>
        <strain evidence="3 4">BT258</strain>
    </source>
</reference>
<feature type="domain" description="DUF6565" evidence="2">
    <location>
        <begin position="169"/>
        <end position="238"/>
    </location>
</feature>